<organism evidence="1 2">
    <name type="scientific">Pyrrhoderma noxium</name>
    <dbReference type="NCBI Taxonomy" id="2282107"/>
    <lineage>
        <taxon>Eukaryota</taxon>
        <taxon>Fungi</taxon>
        <taxon>Dikarya</taxon>
        <taxon>Basidiomycota</taxon>
        <taxon>Agaricomycotina</taxon>
        <taxon>Agaricomycetes</taxon>
        <taxon>Hymenochaetales</taxon>
        <taxon>Hymenochaetaceae</taxon>
        <taxon>Pyrrhoderma</taxon>
    </lineage>
</organism>
<dbReference type="STRING" id="2282107.A0A286UBS5"/>
<gene>
    <name evidence="1" type="ORF">PNOK_0710500</name>
</gene>
<comment type="caution">
    <text evidence="1">The sequence shown here is derived from an EMBL/GenBank/DDBJ whole genome shotgun (WGS) entry which is preliminary data.</text>
</comment>
<dbReference type="OrthoDB" id="5327923at2759"/>
<evidence type="ECO:0008006" key="3">
    <source>
        <dbReference type="Google" id="ProtNLM"/>
    </source>
</evidence>
<protein>
    <recommendedName>
        <fullName evidence="3">Protein kinase domain-containing protein</fullName>
    </recommendedName>
</protein>
<dbReference type="InParanoid" id="A0A286UBS5"/>
<name>A0A286UBS5_9AGAM</name>
<sequence>MPVGTDPNMEEQDDEEIELPRRPNEIDHMYPRVPMNTDFEAFRITDKDFKRLIKEAKKSGNGHFGEDRLIFVHWPRDPNGKTIALEDLPRAKHTGNGCLTWGSTLYDFYTVNRCPQIPQLVTYTVGSKLAKWMKENGETKHCRYQLEQAEYEQDPRRIEVYDIGKFLRIIEEMAREWKIGKSVNQDEKKDICMFPPSSYPSPWPLKPFSIPIMRLQKQISHSLLPRKLVVHDPWNVLATGDDTEGPIGKWGSRRDVIRHYKLNLNPVMEGEKRPKGNTTSEEEDCQSGTPVAHLYITPKRCIGRGHHSLVFQAELELPRDLLVTSVHDEENIYPPSHRVSVTAKLSFPNDKVDAHANQLVNEARAYTSFKDHIFEHWSGYNLLAPLGAPVPIGAVAPQFYGFYEPEKGGKSFKRGRRLSNILLLEHCGQQIDPTALTKDEKYDCLGLLARLHLSGWAHLSFYARNIVIQNGPLQASPFERSREYPRFRLIDYGRSAGGIHTGKLRPYKYWEEKKALEALKLDGMTIPADLPR</sequence>
<accession>A0A286UBS5</accession>
<evidence type="ECO:0000313" key="1">
    <source>
        <dbReference type="EMBL" id="PAV17041.1"/>
    </source>
</evidence>
<dbReference type="Proteomes" id="UP000217199">
    <property type="component" value="Unassembled WGS sequence"/>
</dbReference>
<evidence type="ECO:0000313" key="2">
    <source>
        <dbReference type="Proteomes" id="UP000217199"/>
    </source>
</evidence>
<keyword evidence="2" id="KW-1185">Reference proteome</keyword>
<dbReference type="EMBL" id="NBII01000007">
    <property type="protein sequence ID" value="PAV17041.1"/>
    <property type="molecule type" value="Genomic_DNA"/>
</dbReference>
<proteinExistence type="predicted"/>
<dbReference type="AlphaFoldDB" id="A0A286UBS5"/>
<reference evidence="1 2" key="1">
    <citation type="journal article" date="2017" name="Mol. Ecol.">
        <title>Comparative and population genomic landscape of Phellinus noxius: A hypervariable fungus causing root rot in trees.</title>
        <authorList>
            <person name="Chung C.L."/>
            <person name="Lee T.J."/>
            <person name="Akiba M."/>
            <person name="Lee H.H."/>
            <person name="Kuo T.H."/>
            <person name="Liu D."/>
            <person name="Ke H.M."/>
            <person name="Yokoi T."/>
            <person name="Roa M.B."/>
            <person name="Lu M.J."/>
            <person name="Chang Y.Y."/>
            <person name="Ann P.J."/>
            <person name="Tsai J.N."/>
            <person name="Chen C.Y."/>
            <person name="Tzean S.S."/>
            <person name="Ota Y."/>
            <person name="Hattori T."/>
            <person name="Sahashi N."/>
            <person name="Liou R.F."/>
            <person name="Kikuchi T."/>
            <person name="Tsai I.J."/>
        </authorList>
    </citation>
    <scope>NUCLEOTIDE SEQUENCE [LARGE SCALE GENOMIC DNA]</scope>
    <source>
        <strain evidence="1 2">FFPRI411160</strain>
    </source>
</reference>